<keyword evidence="5 6" id="KW-0472">Membrane</keyword>
<keyword evidence="3 6" id="KW-0812">Transmembrane</keyword>
<proteinExistence type="inferred from homology"/>
<evidence type="ECO:0000256" key="2">
    <source>
        <dbReference type="ARBA" id="ARBA00008816"/>
    </source>
</evidence>
<dbReference type="InterPro" id="IPR043216">
    <property type="entry name" value="PAP-like"/>
</dbReference>
<evidence type="ECO:0000256" key="6">
    <source>
        <dbReference type="SAM" id="Phobius"/>
    </source>
</evidence>
<dbReference type="GO" id="GO:0006644">
    <property type="term" value="P:phospholipid metabolic process"/>
    <property type="evidence" value="ECO:0007669"/>
    <property type="project" value="InterPro"/>
</dbReference>
<dbReference type="GO" id="GO:0008195">
    <property type="term" value="F:phosphatidate phosphatase activity"/>
    <property type="evidence" value="ECO:0007669"/>
    <property type="project" value="TreeGrafter"/>
</dbReference>
<protein>
    <submittedName>
        <fullName evidence="9">AcidPPc domain-containing protein</fullName>
    </submittedName>
</protein>
<dbReference type="AlphaFoldDB" id="A0A0K0F0L0"/>
<dbReference type="STRING" id="75913.A0A0K0F0L0"/>
<dbReference type="GO" id="GO:0046839">
    <property type="term" value="P:phospholipid dephosphorylation"/>
    <property type="evidence" value="ECO:0007669"/>
    <property type="project" value="TreeGrafter"/>
</dbReference>
<dbReference type="GO" id="GO:0007165">
    <property type="term" value="P:signal transduction"/>
    <property type="evidence" value="ECO:0007669"/>
    <property type="project" value="TreeGrafter"/>
</dbReference>
<feature type="transmembrane region" description="Helical" evidence="6">
    <location>
        <begin position="103"/>
        <end position="120"/>
    </location>
</feature>
<feature type="transmembrane region" description="Helical" evidence="6">
    <location>
        <begin position="12"/>
        <end position="34"/>
    </location>
</feature>
<evidence type="ECO:0000313" key="9">
    <source>
        <dbReference type="WBParaSite" id="SVE_0232400.1"/>
    </source>
</evidence>
<dbReference type="SUPFAM" id="SSF48317">
    <property type="entry name" value="Acid phosphatase/Vanadium-dependent haloperoxidase"/>
    <property type="match status" value="1"/>
</dbReference>
<reference evidence="8" key="1">
    <citation type="submission" date="2014-07" db="EMBL/GenBank/DDBJ databases">
        <authorList>
            <person name="Martin A.A"/>
            <person name="De Silva N."/>
        </authorList>
    </citation>
    <scope>NUCLEOTIDE SEQUENCE</scope>
</reference>
<feature type="transmembrane region" description="Helical" evidence="6">
    <location>
        <begin position="177"/>
        <end position="198"/>
    </location>
</feature>
<dbReference type="Gene3D" id="1.20.144.10">
    <property type="entry name" value="Phosphatidic acid phosphatase type 2/haloperoxidase"/>
    <property type="match status" value="1"/>
</dbReference>
<evidence type="ECO:0000256" key="4">
    <source>
        <dbReference type="ARBA" id="ARBA00022989"/>
    </source>
</evidence>
<keyword evidence="8" id="KW-1185">Reference proteome</keyword>
<dbReference type="InterPro" id="IPR036938">
    <property type="entry name" value="PAP2/HPO_sf"/>
</dbReference>
<feature type="transmembrane region" description="Helical" evidence="6">
    <location>
        <begin position="54"/>
        <end position="82"/>
    </location>
</feature>
<feature type="transmembrane region" description="Helical" evidence="6">
    <location>
        <begin position="241"/>
        <end position="260"/>
    </location>
</feature>
<sequence length="332" mass="38208">MEGNILISRILCDLLVLLFCALPLIFIHLFAQPFQRGFYCDDESIRYPYKSDTVTIPAIAVIGIFIPTFIIILTEIFRYIAWEKKCQHLFKSYRYRDKNVHRFIVRLYTFLGFFILGLIFNQLMNSIAKYTIGRQRPHFMEVCKPNIGYNNCIDDHKYITNFTCTGTNAYLNKDSQLSFYSGHTAFSFYGAFYTALYLQARLYKPIGSKLLIPAVQFALVSGASYVAYSRISDYKHHWSDVLVGAIMGSSIGIIVAVCMAKVFELREIPPCEEAEPLKESGKNNCMEMEGGFIPCTDGDAEIHNHRQTHFSTYGNRPKKTDELNRFRDAHFI</sequence>
<evidence type="ECO:0000259" key="7">
    <source>
        <dbReference type="SMART" id="SM00014"/>
    </source>
</evidence>
<dbReference type="InterPro" id="IPR000326">
    <property type="entry name" value="PAP2/HPO"/>
</dbReference>
<feature type="transmembrane region" description="Helical" evidence="6">
    <location>
        <begin position="210"/>
        <end position="229"/>
    </location>
</feature>
<dbReference type="Proteomes" id="UP000035680">
    <property type="component" value="Unassembled WGS sequence"/>
</dbReference>
<name>A0A0K0F0L0_STRVS</name>
<reference evidence="9" key="2">
    <citation type="submission" date="2015-08" db="UniProtKB">
        <authorList>
            <consortium name="WormBaseParasite"/>
        </authorList>
    </citation>
    <scope>IDENTIFICATION</scope>
</reference>
<evidence type="ECO:0000256" key="3">
    <source>
        <dbReference type="ARBA" id="ARBA00022692"/>
    </source>
</evidence>
<dbReference type="GO" id="GO:0005886">
    <property type="term" value="C:plasma membrane"/>
    <property type="evidence" value="ECO:0007669"/>
    <property type="project" value="TreeGrafter"/>
</dbReference>
<evidence type="ECO:0000256" key="5">
    <source>
        <dbReference type="ARBA" id="ARBA00023136"/>
    </source>
</evidence>
<dbReference type="PANTHER" id="PTHR10165:SF201">
    <property type="entry name" value="PHOSPHATIDIC ACID PHOSPHATASE TYPE 2_HALOPEROXIDASE DOMAIN-CONTAINING PROTEIN"/>
    <property type="match status" value="1"/>
</dbReference>
<evidence type="ECO:0000256" key="1">
    <source>
        <dbReference type="ARBA" id="ARBA00004141"/>
    </source>
</evidence>
<comment type="subcellular location">
    <subcellularLocation>
        <location evidence="1">Membrane</location>
        <topology evidence="1">Multi-pass membrane protein</topology>
    </subcellularLocation>
</comment>
<accession>A0A0K0F0L0</accession>
<dbReference type="WBParaSite" id="SVE_0232400.1">
    <property type="protein sequence ID" value="SVE_0232400.1"/>
    <property type="gene ID" value="SVE_0232400"/>
</dbReference>
<keyword evidence="4 6" id="KW-1133">Transmembrane helix</keyword>
<dbReference type="CDD" id="cd03384">
    <property type="entry name" value="PAP2_wunen"/>
    <property type="match status" value="1"/>
</dbReference>
<organism evidence="8 9">
    <name type="scientific">Strongyloides venezuelensis</name>
    <name type="common">Threadworm</name>
    <dbReference type="NCBI Taxonomy" id="75913"/>
    <lineage>
        <taxon>Eukaryota</taxon>
        <taxon>Metazoa</taxon>
        <taxon>Ecdysozoa</taxon>
        <taxon>Nematoda</taxon>
        <taxon>Chromadorea</taxon>
        <taxon>Rhabditida</taxon>
        <taxon>Tylenchina</taxon>
        <taxon>Panagrolaimomorpha</taxon>
        <taxon>Strongyloidoidea</taxon>
        <taxon>Strongyloididae</taxon>
        <taxon>Strongyloides</taxon>
    </lineage>
</organism>
<feature type="domain" description="Phosphatidic acid phosphatase type 2/haloperoxidase" evidence="7">
    <location>
        <begin position="111"/>
        <end position="256"/>
    </location>
</feature>
<evidence type="ECO:0000313" key="8">
    <source>
        <dbReference type="Proteomes" id="UP000035680"/>
    </source>
</evidence>
<comment type="similarity">
    <text evidence="2">Belongs to the PA-phosphatase related phosphoesterase family.</text>
</comment>
<dbReference type="SMART" id="SM00014">
    <property type="entry name" value="acidPPc"/>
    <property type="match status" value="1"/>
</dbReference>
<dbReference type="Pfam" id="PF01569">
    <property type="entry name" value="PAP2"/>
    <property type="match status" value="1"/>
</dbReference>
<dbReference type="PANTHER" id="PTHR10165">
    <property type="entry name" value="LIPID PHOSPHATE PHOSPHATASE"/>
    <property type="match status" value="1"/>
</dbReference>